<keyword evidence="2" id="KW-1185">Reference proteome</keyword>
<reference evidence="1" key="1">
    <citation type="submission" date="2010-12" db="EMBL/GenBank/DDBJ databases">
        <title>Complete sequence of Bacillus cellulosilyticus DSM 2522.</title>
        <authorList>
            <consortium name="US DOE Joint Genome Institute"/>
            <person name="Lucas S."/>
            <person name="Copeland A."/>
            <person name="Lapidus A."/>
            <person name="Cheng J.-F."/>
            <person name="Bruce D."/>
            <person name="Goodwin L."/>
            <person name="Pitluck S."/>
            <person name="Chertkov O."/>
            <person name="Detter J.C."/>
            <person name="Han C."/>
            <person name="Tapia R."/>
            <person name="Land M."/>
            <person name="Hauser L."/>
            <person name="Jeffries C."/>
            <person name="Kyrpides N."/>
            <person name="Ivanova N."/>
            <person name="Mikhailova N."/>
            <person name="Brumm P."/>
            <person name="Mead D."/>
            <person name="Woyke T."/>
        </authorList>
    </citation>
    <scope>NUCLEOTIDE SEQUENCE [LARGE SCALE GENOMIC DNA]</scope>
    <source>
        <strain evidence="1">DSM 2522</strain>
    </source>
</reference>
<accession>E6U0V9</accession>
<dbReference type="RefSeq" id="WP_013488607.1">
    <property type="nucleotide sequence ID" value="NC_014829.1"/>
</dbReference>
<proteinExistence type="predicted"/>
<evidence type="ECO:0000313" key="1">
    <source>
        <dbReference type="EMBL" id="ADU30271.1"/>
    </source>
</evidence>
<dbReference type="AlphaFoldDB" id="E6U0V9"/>
<organism evidence="1 2">
    <name type="scientific">Evansella cellulosilytica (strain ATCC 21833 / DSM 2522 / FERM P-1141 / JCM 9156 / N-4)</name>
    <name type="common">Bacillus cellulosilyticus</name>
    <dbReference type="NCBI Taxonomy" id="649639"/>
    <lineage>
        <taxon>Bacteria</taxon>
        <taxon>Bacillati</taxon>
        <taxon>Bacillota</taxon>
        <taxon>Bacilli</taxon>
        <taxon>Bacillales</taxon>
        <taxon>Bacillaceae</taxon>
        <taxon>Evansella</taxon>
    </lineage>
</organism>
<gene>
    <name evidence="1" type="ordered locus">Bcell_2009</name>
</gene>
<dbReference type="EMBL" id="CP002394">
    <property type="protein sequence ID" value="ADU30271.1"/>
    <property type="molecule type" value="Genomic_DNA"/>
</dbReference>
<evidence type="ECO:0000313" key="2">
    <source>
        <dbReference type="Proteomes" id="UP000001401"/>
    </source>
</evidence>
<name>E6U0V9_EVAC2</name>
<protein>
    <submittedName>
        <fullName evidence="1">Uncharacterized protein</fullName>
    </submittedName>
</protein>
<dbReference type="KEGG" id="bco:Bcell_2009"/>
<dbReference type="Proteomes" id="UP000001401">
    <property type="component" value="Chromosome"/>
</dbReference>
<sequence>MKLIPIQMMLFVSYSLLQDYWIYYKLPQIQYWEVKNNHLK</sequence>
<dbReference type="HOGENOM" id="CLU_217114_0_0_9"/>